<dbReference type="Pfam" id="PF04430">
    <property type="entry name" value="DUF498"/>
    <property type="match status" value="1"/>
</dbReference>
<proteinExistence type="predicted"/>
<dbReference type="PANTHER" id="PTHR21192">
    <property type="entry name" value="NUCLEAR PROTEIN E3-3"/>
    <property type="match status" value="1"/>
</dbReference>
<comment type="caution">
    <text evidence="1">The sequence shown here is derived from an EMBL/GenBank/DDBJ whole genome shotgun (WGS) entry which is preliminary data.</text>
</comment>
<dbReference type="InterPro" id="IPR007523">
    <property type="entry name" value="NDUFAF3/AAMDC"/>
</dbReference>
<protein>
    <recommendedName>
        <fullName evidence="3">NADH dehydrogenase [ubiquinone] 1 alpha subcomplex assembly factor 3</fullName>
    </recommendedName>
</protein>
<dbReference type="OMA" id="FSKAYDH"/>
<evidence type="ECO:0000313" key="2">
    <source>
        <dbReference type="Proteomes" id="UP000318571"/>
    </source>
</evidence>
<dbReference type="InterPro" id="IPR036748">
    <property type="entry name" value="MTH938-like_sf"/>
</dbReference>
<keyword evidence="2" id="KW-1185">Reference proteome</keyword>
<organism evidence="1 2">
    <name type="scientific">Tigriopus californicus</name>
    <name type="common">Marine copepod</name>
    <dbReference type="NCBI Taxonomy" id="6832"/>
    <lineage>
        <taxon>Eukaryota</taxon>
        <taxon>Metazoa</taxon>
        <taxon>Ecdysozoa</taxon>
        <taxon>Arthropoda</taxon>
        <taxon>Crustacea</taxon>
        <taxon>Multicrustacea</taxon>
        <taxon>Hexanauplia</taxon>
        <taxon>Copepoda</taxon>
        <taxon>Harpacticoida</taxon>
        <taxon>Harpacticidae</taxon>
        <taxon>Tigriopus</taxon>
    </lineage>
</organism>
<dbReference type="EMBL" id="VCGU01000459">
    <property type="protein sequence ID" value="TRY61539.1"/>
    <property type="molecule type" value="Genomic_DNA"/>
</dbReference>
<dbReference type="Proteomes" id="UP000318571">
    <property type="component" value="Chromosome 8"/>
</dbReference>
<dbReference type="GO" id="GO:0032981">
    <property type="term" value="P:mitochondrial respiratory chain complex I assembly"/>
    <property type="evidence" value="ECO:0007669"/>
    <property type="project" value="TreeGrafter"/>
</dbReference>
<name>A0A553N816_TIGCA</name>
<accession>A0A553N816</accession>
<evidence type="ECO:0000313" key="1">
    <source>
        <dbReference type="EMBL" id="TRY61539.1"/>
    </source>
</evidence>
<dbReference type="PANTHER" id="PTHR21192:SF2">
    <property type="entry name" value="NADH DEHYDROGENASE [UBIQUINONE] 1 ALPHA SUBCOMPLEX ASSEMBLY FACTOR 3"/>
    <property type="match status" value="1"/>
</dbReference>
<dbReference type="AlphaFoldDB" id="A0A553N816"/>
<evidence type="ECO:0008006" key="3">
    <source>
        <dbReference type="Google" id="ProtNLM"/>
    </source>
</evidence>
<gene>
    <name evidence="1" type="ORF">TCAL_04173</name>
</gene>
<dbReference type="Gene3D" id="3.40.1230.10">
    <property type="entry name" value="MTH938-like"/>
    <property type="match status" value="1"/>
</dbReference>
<dbReference type="SUPFAM" id="SSF64076">
    <property type="entry name" value="MTH938-like"/>
    <property type="match status" value="1"/>
</dbReference>
<sequence>MGQPCRNPVTTIVKRHGSLRTTSESAAYDGPGKTTVSILNEENKRLMVDSFSVNGFRLNNNMKCFGPLVIFPTCVFHWALRDYSDLTAESLAIFRLLQPRPELVVVGYGNEGDTPPIAPLFVACKKMKLNVEFMTTENAIATYNYMCSEERLVAGALIPPQRLRQSSTRDDAFLTNAANKKDPFSLGKKDIQFH</sequence>
<dbReference type="GO" id="GO:0005743">
    <property type="term" value="C:mitochondrial inner membrane"/>
    <property type="evidence" value="ECO:0007669"/>
    <property type="project" value="TreeGrafter"/>
</dbReference>
<dbReference type="STRING" id="6832.A0A553N816"/>
<reference evidence="1 2" key="1">
    <citation type="journal article" date="2018" name="Nat. Ecol. Evol.">
        <title>Genomic signatures of mitonuclear coevolution across populations of Tigriopus californicus.</title>
        <authorList>
            <person name="Barreto F.S."/>
            <person name="Watson E.T."/>
            <person name="Lima T.G."/>
            <person name="Willett C.S."/>
            <person name="Edmands S."/>
            <person name="Li W."/>
            <person name="Burton R.S."/>
        </authorList>
    </citation>
    <scope>NUCLEOTIDE SEQUENCE [LARGE SCALE GENOMIC DNA]</scope>
    <source>
        <strain evidence="1 2">San Diego</strain>
    </source>
</reference>